<dbReference type="GO" id="GO:0008887">
    <property type="term" value="F:glycerate kinase activity"/>
    <property type="evidence" value="ECO:0007669"/>
    <property type="project" value="InterPro"/>
</dbReference>
<dbReference type="SUPFAM" id="SSF82544">
    <property type="entry name" value="GckA/TtuD-like"/>
    <property type="match status" value="1"/>
</dbReference>
<dbReference type="PANTHER" id="PTHR12227">
    <property type="entry name" value="GLYCERATE KINASE"/>
    <property type="match status" value="1"/>
</dbReference>
<dbReference type="InterPro" id="IPR007835">
    <property type="entry name" value="MOFRL"/>
</dbReference>
<dbReference type="GO" id="GO:0005737">
    <property type="term" value="C:cytoplasm"/>
    <property type="evidence" value="ECO:0007669"/>
    <property type="project" value="TreeGrafter"/>
</dbReference>
<dbReference type="InterPro" id="IPR038614">
    <property type="entry name" value="GK_N_sf"/>
</dbReference>
<name>A0A544TI59_9BACI</name>
<reference evidence="3 4" key="1">
    <citation type="submission" date="2019-05" db="EMBL/GenBank/DDBJ databases">
        <title>Psychrobacillus vulpis sp. nov., a new species isolated from feces of a red fox that inhabits in The Tablas de Daimiel Natural Park, Albacete, Spain.</title>
        <authorList>
            <person name="Rodriguez M."/>
            <person name="Reina J.C."/>
            <person name="Bejar V."/>
            <person name="Llamas I."/>
        </authorList>
    </citation>
    <scope>NUCLEOTIDE SEQUENCE [LARGE SCALE GENOMIC DNA]</scope>
    <source>
        <strain evidence="3 4">NEAU-3TGS17</strain>
    </source>
</reference>
<evidence type="ECO:0000313" key="4">
    <source>
        <dbReference type="Proteomes" id="UP000317316"/>
    </source>
</evidence>
<dbReference type="OrthoDB" id="9766552at2"/>
<dbReference type="Pfam" id="PF05161">
    <property type="entry name" value="MOFRL"/>
    <property type="match status" value="1"/>
</dbReference>
<dbReference type="Proteomes" id="UP000317316">
    <property type="component" value="Unassembled WGS sequence"/>
</dbReference>
<dbReference type="Gene3D" id="3.40.50.10180">
    <property type="entry name" value="Glycerate kinase, MOFRL-like N-terminal domain"/>
    <property type="match status" value="1"/>
</dbReference>
<dbReference type="InterPro" id="IPR025286">
    <property type="entry name" value="MOFRL_assoc_dom"/>
</dbReference>
<dbReference type="AlphaFoldDB" id="A0A544TI59"/>
<dbReference type="Pfam" id="PF13660">
    <property type="entry name" value="DUF4147"/>
    <property type="match status" value="1"/>
</dbReference>
<sequence>MMKIQNSSSLKAVGVEKSREIILDITNKTLLKLDSYHRIKEIMHLEGSFLTIGKKVWDLNKKNRIYLVGAGKACNAMAKAVCDVLGGWLTKGIIIVKVLEEEDVFHNTDVYVGGHPLPNEEGYRASLKILDLVDQANADDLFIAVMSGGSSALMSCPRKEITLQDEIITTDVMLKSGANIYEVNAIRRHISRLNGGMLAKRIEERGAELIGIGISDAVGNPPTKDISIPYKNYNSTPIGPDKTTLEDARNAIKKYKVENRLPKSVVDFLTNATEKDETPKAFPNNTYYLINTLADSCIYARDIAEETGINTIILTSYLEGESKDAGVFFASIAKEIQENGNPIQAPCIILSSGETTTKIIDNKQIKGHGGPSLELTVGFATAISKTPGACMLSIDSEGTDGTSMAAGGMTDSTSLSRAKKANVDLFTSLREHSTFEALSTIGDVVITGNTGTNLCDFNIMYVPQKGDTNNED</sequence>
<comment type="caution">
    <text evidence="3">The sequence shown here is derived from an EMBL/GenBank/DDBJ whole genome shotgun (WGS) entry which is preliminary data.</text>
</comment>
<organism evidence="3 4">
    <name type="scientific">Psychrobacillus lasiicapitis</name>
    <dbReference type="NCBI Taxonomy" id="1636719"/>
    <lineage>
        <taxon>Bacteria</taxon>
        <taxon>Bacillati</taxon>
        <taxon>Bacillota</taxon>
        <taxon>Bacilli</taxon>
        <taxon>Bacillales</taxon>
        <taxon>Bacillaceae</taxon>
        <taxon>Psychrobacillus</taxon>
    </lineage>
</organism>
<dbReference type="InterPro" id="IPR037035">
    <property type="entry name" value="GK-like_C_sf"/>
</dbReference>
<gene>
    <name evidence="3" type="ORF">FG382_00180</name>
</gene>
<evidence type="ECO:0000259" key="1">
    <source>
        <dbReference type="Pfam" id="PF05161"/>
    </source>
</evidence>
<dbReference type="PANTHER" id="PTHR12227:SF0">
    <property type="entry name" value="GLYCERATE KINASE"/>
    <property type="match status" value="1"/>
</dbReference>
<proteinExistence type="predicted"/>
<keyword evidence="4" id="KW-1185">Reference proteome</keyword>
<protein>
    <submittedName>
        <fullName evidence="3">DUF4147 domain-containing protein</fullName>
    </submittedName>
</protein>
<feature type="domain" description="MOFRL" evidence="1">
    <location>
        <begin position="347"/>
        <end position="456"/>
    </location>
</feature>
<evidence type="ECO:0000313" key="3">
    <source>
        <dbReference type="EMBL" id="TQR17131.1"/>
    </source>
</evidence>
<dbReference type="Gene3D" id="3.40.1480.10">
    <property type="entry name" value="MOFRL domain"/>
    <property type="match status" value="1"/>
</dbReference>
<evidence type="ECO:0000259" key="2">
    <source>
        <dbReference type="Pfam" id="PF13660"/>
    </source>
</evidence>
<accession>A0A544TI59</accession>
<dbReference type="InterPro" id="IPR039760">
    <property type="entry name" value="MOFRL_protein"/>
</dbReference>
<feature type="domain" description="MOFRL-associated" evidence="2">
    <location>
        <begin position="24"/>
        <end position="269"/>
    </location>
</feature>
<dbReference type="EMBL" id="VDGH01000001">
    <property type="protein sequence ID" value="TQR17131.1"/>
    <property type="molecule type" value="Genomic_DNA"/>
</dbReference>